<evidence type="ECO:0000313" key="2">
    <source>
        <dbReference type="Proteomes" id="UP000011135"/>
    </source>
</evidence>
<dbReference type="STRING" id="1237149.C900_00147"/>
<dbReference type="EMBL" id="AMZN01000010">
    <property type="protein sequence ID" value="ELR73067.1"/>
    <property type="molecule type" value="Genomic_DNA"/>
</dbReference>
<dbReference type="InterPro" id="IPR047111">
    <property type="entry name" value="YbaP-like"/>
</dbReference>
<reference evidence="1 2" key="1">
    <citation type="submission" date="2012-12" db="EMBL/GenBank/DDBJ databases">
        <title>Genome assembly of Fulvivirga imtechensis AK7.</title>
        <authorList>
            <person name="Nupur N."/>
            <person name="Khatri I."/>
            <person name="Kumar R."/>
            <person name="Subramanian S."/>
            <person name="Pinnaka A."/>
        </authorList>
    </citation>
    <scope>NUCLEOTIDE SEQUENCE [LARGE SCALE GENOMIC DNA]</scope>
    <source>
        <strain evidence="1 2">AK7</strain>
    </source>
</reference>
<protein>
    <recommendedName>
        <fullName evidence="3">TraB/GumN family protein</fullName>
    </recommendedName>
</protein>
<accession>L8K0S0</accession>
<dbReference type="Proteomes" id="UP000011135">
    <property type="component" value="Unassembled WGS sequence"/>
</dbReference>
<keyword evidence="2" id="KW-1185">Reference proteome</keyword>
<gene>
    <name evidence="1" type="ORF">C900_00147</name>
</gene>
<dbReference type="eggNOG" id="COG3735">
    <property type="taxonomic scope" value="Bacteria"/>
</dbReference>
<evidence type="ECO:0008006" key="3">
    <source>
        <dbReference type="Google" id="ProtNLM"/>
    </source>
</evidence>
<dbReference type="InterPro" id="IPR002816">
    <property type="entry name" value="TraB/PrgY/GumN_fam"/>
</dbReference>
<dbReference type="PANTHER" id="PTHR40590:SF1">
    <property type="entry name" value="CYTOPLASMIC PROTEIN"/>
    <property type="match status" value="1"/>
</dbReference>
<dbReference type="CDD" id="cd14789">
    <property type="entry name" value="Tiki"/>
    <property type="match status" value="1"/>
</dbReference>
<name>L8K0S0_9BACT</name>
<sequence>MLCPEDFTMDPVVVNCFASTQQVVMELDIDDPTMMQKMTRLSMNAGGKNISSELTSGQLSQLDGFLIANYGMSMQQLGVMKPFTLYSMIVVKLLRCEQPVSFEMEFLRMSQQAGIEIEGLETVEYQMGVFDSIPATDQIEWIFAALKEKDDREGELAQMIKHYKNKDIDALYSLFIENPEYRKHLDVLLHERNKQWIPAIKEFIHEKPTFIAVGAGHLGSNEGVIAMLEKEGYTLEAVPYGTHANR</sequence>
<dbReference type="PANTHER" id="PTHR40590">
    <property type="entry name" value="CYTOPLASMIC PROTEIN-RELATED"/>
    <property type="match status" value="1"/>
</dbReference>
<dbReference type="AlphaFoldDB" id="L8K0S0"/>
<proteinExistence type="predicted"/>
<evidence type="ECO:0000313" key="1">
    <source>
        <dbReference type="EMBL" id="ELR73067.1"/>
    </source>
</evidence>
<organism evidence="1 2">
    <name type="scientific">Fulvivirga imtechensis AK7</name>
    <dbReference type="NCBI Taxonomy" id="1237149"/>
    <lineage>
        <taxon>Bacteria</taxon>
        <taxon>Pseudomonadati</taxon>
        <taxon>Bacteroidota</taxon>
        <taxon>Cytophagia</taxon>
        <taxon>Cytophagales</taxon>
        <taxon>Fulvivirgaceae</taxon>
        <taxon>Fulvivirga</taxon>
    </lineage>
</organism>
<dbReference type="Pfam" id="PF01963">
    <property type="entry name" value="TraB_PrgY_gumN"/>
    <property type="match status" value="1"/>
</dbReference>
<comment type="caution">
    <text evidence="1">The sequence shown here is derived from an EMBL/GenBank/DDBJ whole genome shotgun (WGS) entry which is preliminary data.</text>
</comment>
<dbReference type="PATRIC" id="fig|1237149.3.peg.911"/>